<feature type="repeat" description="Lumazine-binding" evidence="10">
    <location>
        <begin position="96"/>
        <end position="192"/>
    </location>
</feature>
<dbReference type="NCBIfam" id="NF006767">
    <property type="entry name" value="PRK09289.1"/>
    <property type="match status" value="1"/>
</dbReference>
<dbReference type="NCBIfam" id="NF009566">
    <property type="entry name" value="PRK13020.1"/>
    <property type="match status" value="1"/>
</dbReference>
<name>A0A106BW17_THIDE</name>
<evidence type="ECO:0000259" key="11">
    <source>
        <dbReference type="PROSITE" id="PS51177"/>
    </source>
</evidence>
<dbReference type="FunFam" id="2.40.30.20:FF:000004">
    <property type="entry name" value="Riboflavin synthase, alpha subunit"/>
    <property type="match status" value="1"/>
</dbReference>
<comment type="caution">
    <text evidence="12">The sequence shown here is derived from an EMBL/GenBank/DDBJ whole genome shotgun (WGS) entry which is preliminary data.</text>
</comment>
<dbReference type="RefSeq" id="WP_059750862.1">
    <property type="nucleotide sequence ID" value="NZ_LDUG01000002.1"/>
</dbReference>
<feature type="repeat" description="Lumazine-binding" evidence="10">
    <location>
        <begin position="1"/>
        <end position="95"/>
    </location>
</feature>
<evidence type="ECO:0000313" key="12">
    <source>
        <dbReference type="EMBL" id="KVW99690.1"/>
    </source>
</evidence>
<evidence type="ECO:0000256" key="10">
    <source>
        <dbReference type="PROSITE-ProRule" id="PRU00524"/>
    </source>
</evidence>
<dbReference type="STRING" id="1123392.GCA_000376425_01808"/>
<evidence type="ECO:0000313" key="13">
    <source>
        <dbReference type="Proteomes" id="UP000064243"/>
    </source>
</evidence>
<dbReference type="PANTHER" id="PTHR21098:SF12">
    <property type="entry name" value="RIBOFLAVIN SYNTHASE"/>
    <property type="match status" value="1"/>
</dbReference>
<feature type="domain" description="Lumazine-binding" evidence="11">
    <location>
        <begin position="1"/>
        <end position="95"/>
    </location>
</feature>
<evidence type="ECO:0000256" key="2">
    <source>
        <dbReference type="ARBA" id="ARBA00002803"/>
    </source>
</evidence>
<dbReference type="Pfam" id="PF00677">
    <property type="entry name" value="Lum_binding"/>
    <property type="match status" value="2"/>
</dbReference>
<evidence type="ECO:0000256" key="7">
    <source>
        <dbReference type="ARBA" id="ARBA00022679"/>
    </source>
</evidence>
<dbReference type="CDD" id="cd00402">
    <property type="entry name" value="Riboflavin_synthase_like"/>
    <property type="match status" value="1"/>
</dbReference>
<dbReference type="SUPFAM" id="SSF63380">
    <property type="entry name" value="Riboflavin synthase domain-like"/>
    <property type="match status" value="2"/>
</dbReference>
<evidence type="ECO:0000256" key="8">
    <source>
        <dbReference type="ARBA" id="ARBA00022737"/>
    </source>
</evidence>
<dbReference type="AlphaFoldDB" id="A0A106BW17"/>
<comment type="function">
    <text evidence="2">Catalyzes the dismutation of two molecules of 6,7-dimethyl-8-ribityllumazine, resulting in the formation of riboflavin and 5-amino-6-(D-ribitylamino)uracil.</text>
</comment>
<dbReference type="Proteomes" id="UP000064243">
    <property type="component" value="Unassembled WGS sequence"/>
</dbReference>
<protein>
    <recommendedName>
        <fullName evidence="5 9">Riboflavin synthase</fullName>
        <ecNumber evidence="4 9">2.5.1.9</ecNumber>
    </recommendedName>
</protein>
<dbReference type="GO" id="GO:0004746">
    <property type="term" value="F:riboflavin synthase activity"/>
    <property type="evidence" value="ECO:0007669"/>
    <property type="project" value="UniProtKB-UniRule"/>
</dbReference>
<keyword evidence="6" id="KW-0686">Riboflavin biosynthesis</keyword>
<dbReference type="InterPro" id="IPR026017">
    <property type="entry name" value="Lumazine-bd_dom"/>
</dbReference>
<keyword evidence="8" id="KW-0677">Repeat</keyword>
<evidence type="ECO:0000256" key="9">
    <source>
        <dbReference type="NCBIfam" id="TIGR00187"/>
    </source>
</evidence>
<feature type="domain" description="Lumazine-binding" evidence="11">
    <location>
        <begin position="96"/>
        <end position="192"/>
    </location>
</feature>
<dbReference type="NCBIfam" id="TIGR00187">
    <property type="entry name" value="ribE"/>
    <property type="match status" value="1"/>
</dbReference>
<dbReference type="InterPro" id="IPR001783">
    <property type="entry name" value="Lumazine-bd"/>
</dbReference>
<organism evidence="12 13">
    <name type="scientific">Thiobacillus denitrificans</name>
    <dbReference type="NCBI Taxonomy" id="36861"/>
    <lineage>
        <taxon>Bacteria</taxon>
        <taxon>Pseudomonadati</taxon>
        <taxon>Pseudomonadota</taxon>
        <taxon>Betaproteobacteria</taxon>
        <taxon>Nitrosomonadales</taxon>
        <taxon>Thiobacillaceae</taxon>
        <taxon>Thiobacillus</taxon>
    </lineage>
</organism>
<dbReference type="InterPro" id="IPR017938">
    <property type="entry name" value="Riboflavin_synthase-like_b-brl"/>
</dbReference>
<proteinExistence type="predicted"/>
<keyword evidence="7" id="KW-0808">Transferase</keyword>
<dbReference type="EC" id="2.5.1.9" evidence="4 9"/>
<evidence type="ECO:0000256" key="5">
    <source>
        <dbReference type="ARBA" id="ARBA00013950"/>
    </source>
</evidence>
<dbReference type="EMBL" id="LDUG01000002">
    <property type="protein sequence ID" value="KVW99690.1"/>
    <property type="molecule type" value="Genomic_DNA"/>
</dbReference>
<gene>
    <name evidence="12" type="ORF">ABW22_00565</name>
</gene>
<keyword evidence="13" id="KW-1185">Reference proteome</keyword>
<dbReference type="GO" id="GO:0009231">
    <property type="term" value="P:riboflavin biosynthetic process"/>
    <property type="evidence" value="ECO:0007669"/>
    <property type="project" value="UniProtKB-KW"/>
</dbReference>
<dbReference type="PATRIC" id="fig|36861.3.peg.1147"/>
<dbReference type="PANTHER" id="PTHR21098">
    <property type="entry name" value="RIBOFLAVIN SYNTHASE ALPHA CHAIN"/>
    <property type="match status" value="1"/>
</dbReference>
<evidence type="ECO:0000256" key="4">
    <source>
        <dbReference type="ARBA" id="ARBA00012827"/>
    </source>
</evidence>
<dbReference type="PROSITE" id="PS51177">
    <property type="entry name" value="LUMAZINE_BIND"/>
    <property type="match status" value="2"/>
</dbReference>
<evidence type="ECO:0000256" key="6">
    <source>
        <dbReference type="ARBA" id="ARBA00022619"/>
    </source>
</evidence>
<comment type="pathway">
    <text evidence="3">Cofactor biosynthesis; riboflavin biosynthesis; riboflavin from 2-hydroxy-3-oxobutyl phosphate and 5-amino-6-(D-ribitylamino)uracil: step 2/2.</text>
</comment>
<evidence type="ECO:0000256" key="1">
    <source>
        <dbReference type="ARBA" id="ARBA00000968"/>
    </source>
</evidence>
<comment type="catalytic activity">
    <reaction evidence="1">
        <text>2 6,7-dimethyl-8-(1-D-ribityl)lumazine + H(+) = 5-amino-6-(D-ribitylamino)uracil + riboflavin</text>
        <dbReference type="Rhea" id="RHEA:20772"/>
        <dbReference type="ChEBI" id="CHEBI:15378"/>
        <dbReference type="ChEBI" id="CHEBI:15934"/>
        <dbReference type="ChEBI" id="CHEBI:57986"/>
        <dbReference type="ChEBI" id="CHEBI:58201"/>
        <dbReference type="EC" id="2.5.1.9"/>
    </reaction>
</comment>
<evidence type="ECO:0000256" key="3">
    <source>
        <dbReference type="ARBA" id="ARBA00004887"/>
    </source>
</evidence>
<accession>A0A106BW17</accession>
<dbReference type="PIRSF" id="PIRSF000498">
    <property type="entry name" value="Riboflavin_syn_A"/>
    <property type="match status" value="1"/>
</dbReference>
<sequence length="201" mass="21538">MFTGIIQSIGRIHEYEARGADAHMVILGGGLDFSDVALGDSIAVNGVCLTAVALTPDSFSVDVSAETLRCTEGFTPGAEVNLEKALRLADRLGGHLVSGHVDGVGTVHRFVPVGESHLLEIDAPAELARYIIRKGSITVNGVSLTVNAVDGARFALNLIPHTLDMTTLKHLRAGSRVNLEVDMIARYVERMMQFTNITDKD</sequence>
<dbReference type="eggNOG" id="COG0307">
    <property type="taxonomic scope" value="Bacteria"/>
</dbReference>
<dbReference type="OrthoDB" id="9788537at2"/>
<reference evidence="12 13" key="1">
    <citation type="journal article" date="2015" name="Appl. Environ. Microbiol.">
        <title>Aerobic and Anaerobic Thiosulfate Oxidation by a Cold-Adapted, Subglacial Chemoautotroph.</title>
        <authorList>
            <person name="Harrold Z.R."/>
            <person name="Skidmore M.L."/>
            <person name="Hamilton T.L."/>
            <person name="Desch L."/>
            <person name="Amada K."/>
            <person name="van Gelder W."/>
            <person name="Glover K."/>
            <person name="Roden E.E."/>
            <person name="Boyd E.S."/>
        </authorList>
    </citation>
    <scope>NUCLEOTIDE SEQUENCE [LARGE SCALE GENOMIC DNA]</scope>
    <source>
        <strain evidence="12 13">RG</strain>
    </source>
</reference>
<dbReference type="Gene3D" id="2.40.30.20">
    <property type="match status" value="2"/>
</dbReference>
<dbReference type="InterPro" id="IPR023366">
    <property type="entry name" value="ATP_synth_asu-like_sf"/>
</dbReference>